<comment type="pathway">
    <text evidence="3 18">Phospholipid metabolism; CDP-diacylglycerol biosynthesis; CDP-diacylglycerol from sn-glycerol 3-phosphate: step 3/3.</text>
</comment>
<evidence type="ECO:0000256" key="19">
    <source>
        <dbReference type="SAM" id="MobiDB-lite"/>
    </source>
</evidence>
<dbReference type="EC" id="2.7.7.41" evidence="6 18"/>
<feature type="transmembrane region" description="Helical" evidence="20">
    <location>
        <begin position="139"/>
        <end position="160"/>
    </location>
</feature>
<evidence type="ECO:0000256" key="13">
    <source>
        <dbReference type="ARBA" id="ARBA00022989"/>
    </source>
</evidence>
<evidence type="ECO:0000256" key="15">
    <source>
        <dbReference type="ARBA" id="ARBA00023136"/>
    </source>
</evidence>
<feature type="region of interest" description="Disordered" evidence="19">
    <location>
        <begin position="1"/>
        <end position="31"/>
    </location>
</feature>
<dbReference type="PANTHER" id="PTHR46382:SF1">
    <property type="entry name" value="PHOSPHATIDATE CYTIDYLYLTRANSFERASE"/>
    <property type="match status" value="1"/>
</dbReference>
<evidence type="ECO:0000256" key="12">
    <source>
        <dbReference type="ARBA" id="ARBA00022695"/>
    </source>
</evidence>
<evidence type="ECO:0000256" key="8">
    <source>
        <dbReference type="ARBA" id="ARBA00022475"/>
    </source>
</evidence>
<keyword evidence="22" id="KW-1185">Reference proteome</keyword>
<keyword evidence="15 20" id="KW-0472">Membrane</keyword>
<evidence type="ECO:0000256" key="20">
    <source>
        <dbReference type="SAM" id="Phobius"/>
    </source>
</evidence>
<evidence type="ECO:0000256" key="6">
    <source>
        <dbReference type="ARBA" id="ARBA00012487"/>
    </source>
</evidence>
<keyword evidence="10 18" id="KW-0808">Transferase</keyword>
<keyword evidence="12 18" id="KW-0548">Nucleotidyltransferase</keyword>
<keyword evidence="17" id="KW-1208">Phospholipid metabolism</keyword>
<dbReference type="Pfam" id="PF01148">
    <property type="entry name" value="CTP_transf_1"/>
    <property type="match status" value="1"/>
</dbReference>
<feature type="transmembrane region" description="Helical" evidence="20">
    <location>
        <begin position="60"/>
        <end position="76"/>
    </location>
</feature>
<dbReference type="GO" id="GO:0005886">
    <property type="term" value="C:plasma membrane"/>
    <property type="evidence" value="ECO:0007669"/>
    <property type="project" value="UniProtKB-SubCell"/>
</dbReference>
<evidence type="ECO:0000256" key="16">
    <source>
        <dbReference type="ARBA" id="ARBA00023209"/>
    </source>
</evidence>
<dbReference type="AlphaFoldDB" id="A0A9X2JUA9"/>
<dbReference type="GO" id="GO:0016024">
    <property type="term" value="P:CDP-diacylglycerol biosynthetic process"/>
    <property type="evidence" value="ECO:0007669"/>
    <property type="project" value="TreeGrafter"/>
</dbReference>
<keyword evidence="8" id="KW-1003">Cell membrane</keyword>
<dbReference type="PANTHER" id="PTHR46382">
    <property type="entry name" value="PHOSPHATIDATE CYTIDYLYLTRANSFERASE"/>
    <property type="match status" value="1"/>
</dbReference>
<dbReference type="Proteomes" id="UP001139493">
    <property type="component" value="Unassembled WGS sequence"/>
</dbReference>
<keyword evidence="9" id="KW-0444">Lipid biosynthesis</keyword>
<evidence type="ECO:0000256" key="9">
    <source>
        <dbReference type="ARBA" id="ARBA00022516"/>
    </source>
</evidence>
<evidence type="ECO:0000256" key="7">
    <source>
        <dbReference type="ARBA" id="ARBA00019373"/>
    </source>
</evidence>
<comment type="caution">
    <text evidence="21">The sequence shown here is derived from an EMBL/GenBank/DDBJ whole genome shotgun (WGS) entry which is preliminary data.</text>
</comment>
<dbReference type="PROSITE" id="PS01315">
    <property type="entry name" value="CDS"/>
    <property type="match status" value="1"/>
</dbReference>
<evidence type="ECO:0000256" key="11">
    <source>
        <dbReference type="ARBA" id="ARBA00022692"/>
    </source>
</evidence>
<comment type="pathway">
    <text evidence="4">Lipid metabolism.</text>
</comment>
<dbReference type="InterPro" id="IPR000374">
    <property type="entry name" value="PC_trans"/>
</dbReference>
<protein>
    <recommendedName>
        <fullName evidence="7 18">Phosphatidate cytidylyltransferase</fullName>
        <ecNumber evidence="6 18">2.7.7.41</ecNumber>
    </recommendedName>
</protein>
<keyword evidence="14" id="KW-0443">Lipid metabolism</keyword>
<evidence type="ECO:0000256" key="14">
    <source>
        <dbReference type="ARBA" id="ARBA00023098"/>
    </source>
</evidence>
<dbReference type="GO" id="GO:0004605">
    <property type="term" value="F:phosphatidate cytidylyltransferase activity"/>
    <property type="evidence" value="ECO:0007669"/>
    <property type="project" value="UniProtKB-EC"/>
</dbReference>
<feature type="transmembrane region" description="Helical" evidence="20">
    <location>
        <begin position="166"/>
        <end position="186"/>
    </location>
</feature>
<evidence type="ECO:0000256" key="3">
    <source>
        <dbReference type="ARBA" id="ARBA00005119"/>
    </source>
</evidence>
<keyword evidence="11 18" id="KW-0812">Transmembrane</keyword>
<feature type="transmembrane region" description="Helical" evidence="20">
    <location>
        <begin position="109"/>
        <end position="127"/>
    </location>
</feature>
<accession>A0A9X2JUA9</accession>
<sequence>MPAPPRERTERDDAHPAVTSDQEPAPKQSRAGRNLPAAILVGVGLLGVVGASLYWRPEPFVLLVVLLLCAGLWELRQAFARRALRLPMVPLFVGAAGMIVSAYRGGPEALFVAFVLTVAATVVWRALDGSGLAAVRDSAAAVFAAAYLPFLAGFVVLMLAQPDGEIRVVLFILLAVANDTGGYIAGVLLGRHPLAPTVSPKKSWEGLAGSIVLATAVGVLGAVYGLGESPVLGVALGVMTAVTATVGDLAESLLKRDLELKDMGSLLPGHGGVLDRLDSLVITAPFVYLVLSVVA</sequence>
<evidence type="ECO:0000256" key="2">
    <source>
        <dbReference type="ARBA" id="ARBA00004651"/>
    </source>
</evidence>
<comment type="subcellular location">
    <subcellularLocation>
        <location evidence="2">Cell membrane</location>
        <topology evidence="2">Multi-pass membrane protein</topology>
    </subcellularLocation>
</comment>
<keyword evidence="16" id="KW-0594">Phospholipid biosynthesis</keyword>
<feature type="compositionally biased region" description="Basic and acidic residues" evidence="19">
    <location>
        <begin position="1"/>
        <end position="15"/>
    </location>
</feature>
<feature type="transmembrane region" description="Helical" evidence="20">
    <location>
        <begin position="35"/>
        <end position="54"/>
    </location>
</feature>
<evidence type="ECO:0000256" key="5">
    <source>
        <dbReference type="ARBA" id="ARBA00010185"/>
    </source>
</evidence>
<evidence type="ECO:0000256" key="1">
    <source>
        <dbReference type="ARBA" id="ARBA00001698"/>
    </source>
</evidence>
<dbReference type="EMBL" id="JAMTCS010000003">
    <property type="protein sequence ID" value="MCP2263836.1"/>
    <property type="molecule type" value="Genomic_DNA"/>
</dbReference>
<comment type="similarity">
    <text evidence="5 18">Belongs to the CDS family.</text>
</comment>
<evidence type="ECO:0000256" key="17">
    <source>
        <dbReference type="ARBA" id="ARBA00023264"/>
    </source>
</evidence>
<evidence type="ECO:0000256" key="10">
    <source>
        <dbReference type="ARBA" id="ARBA00022679"/>
    </source>
</evidence>
<proteinExistence type="inferred from homology"/>
<gene>
    <name evidence="21" type="ORF">APR03_001172</name>
</gene>
<keyword evidence="13 20" id="KW-1133">Transmembrane helix</keyword>
<feature type="transmembrane region" description="Helical" evidence="20">
    <location>
        <begin position="83"/>
        <end position="103"/>
    </location>
</feature>
<name>A0A9X2JUA9_9MICO</name>
<evidence type="ECO:0000313" key="22">
    <source>
        <dbReference type="Proteomes" id="UP001139493"/>
    </source>
</evidence>
<evidence type="ECO:0000256" key="18">
    <source>
        <dbReference type="RuleBase" id="RU003938"/>
    </source>
</evidence>
<feature type="transmembrane region" description="Helical" evidence="20">
    <location>
        <begin position="207"/>
        <end position="226"/>
    </location>
</feature>
<comment type="catalytic activity">
    <reaction evidence="1 18">
        <text>a 1,2-diacyl-sn-glycero-3-phosphate + CTP + H(+) = a CDP-1,2-diacyl-sn-glycerol + diphosphate</text>
        <dbReference type="Rhea" id="RHEA:16229"/>
        <dbReference type="ChEBI" id="CHEBI:15378"/>
        <dbReference type="ChEBI" id="CHEBI:33019"/>
        <dbReference type="ChEBI" id="CHEBI:37563"/>
        <dbReference type="ChEBI" id="CHEBI:58332"/>
        <dbReference type="ChEBI" id="CHEBI:58608"/>
        <dbReference type="EC" id="2.7.7.41"/>
    </reaction>
</comment>
<evidence type="ECO:0000313" key="21">
    <source>
        <dbReference type="EMBL" id="MCP2263836.1"/>
    </source>
</evidence>
<organism evidence="21 22">
    <name type="scientific">Promicromonospora thailandica</name>
    <dbReference type="NCBI Taxonomy" id="765201"/>
    <lineage>
        <taxon>Bacteria</taxon>
        <taxon>Bacillati</taxon>
        <taxon>Actinomycetota</taxon>
        <taxon>Actinomycetes</taxon>
        <taxon>Micrococcales</taxon>
        <taxon>Promicromonosporaceae</taxon>
        <taxon>Promicromonospora</taxon>
    </lineage>
</organism>
<reference evidence="21" key="1">
    <citation type="submission" date="2022-06" db="EMBL/GenBank/DDBJ databases">
        <title>Genomic Encyclopedia of Archaeal and Bacterial Type Strains, Phase II (KMG-II): from individual species to whole genera.</title>
        <authorList>
            <person name="Goeker M."/>
        </authorList>
    </citation>
    <scope>NUCLEOTIDE SEQUENCE</scope>
    <source>
        <strain evidence="21">DSM 26652</strain>
    </source>
</reference>
<evidence type="ECO:0000256" key="4">
    <source>
        <dbReference type="ARBA" id="ARBA00005189"/>
    </source>
</evidence>